<reference evidence="1 2" key="1">
    <citation type="submission" date="2024-01" db="EMBL/GenBank/DDBJ databases">
        <title>A telomere-to-telomere, gap-free genome of sweet tea (Lithocarpus litseifolius).</title>
        <authorList>
            <person name="Zhou J."/>
        </authorList>
    </citation>
    <scope>NUCLEOTIDE SEQUENCE [LARGE SCALE GENOMIC DNA]</scope>
    <source>
        <strain evidence="1">Zhou-2022a</strain>
        <tissue evidence="1">Leaf</tissue>
    </source>
</reference>
<organism evidence="1 2">
    <name type="scientific">Lithocarpus litseifolius</name>
    <dbReference type="NCBI Taxonomy" id="425828"/>
    <lineage>
        <taxon>Eukaryota</taxon>
        <taxon>Viridiplantae</taxon>
        <taxon>Streptophyta</taxon>
        <taxon>Embryophyta</taxon>
        <taxon>Tracheophyta</taxon>
        <taxon>Spermatophyta</taxon>
        <taxon>Magnoliopsida</taxon>
        <taxon>eudicotyledons</taxon>
        <taxon>Gunneridae</taxon>
        <taxon>Pentapetalae</taxon>
        <taxon>rosids</taxon>
        <taxon>fabids</taxon>
        <taxon>Fagales</taxon>
        <taxon>Fagaceae</taxon>
        <taxon>Lithocarpus</taxon>
    </lineage>
</organism>
<accession>A0AAW2CQZ3</accession>
<name>A0AAW2CQZ3_9ROSI</name>
<dbReference type="EMBL" id="JAZDWU010000006">
    <property type="protein sequence ID" value="KAK9999169.1"/>
    <property type="molecule type" value="Genomic_DNA"/>
</dbReference>
<proteinExistence type="predicted"/>
<comment type="caution">
    <text evidence="1">The sequence shown here is derived from an EMBL/GenBank/DDBJ whole genome shotgun (WGS) entry which is preliminary data.</text>
</comment>
<evidence type="ECO:0000313" key="2">
    <source>
        <dbReference type="Proteomes" id="UP001459277"/>
    </source>
</evidence>
<keyword evidence="2" id="KW-1185">Reference proteome</keyword>
<evidence type="ECO:0000313" key="1">
    <source>
        <dbReference type="EMBL" id="KAK9999169.1"/>
    </source>
</evidence>
<dbReference type="AlphaFoldDB" id="A0AAW2CQZ3"/>
<dbReference type="Proteomes" id="UP001459277">
    <property type="component" value="Unassembled WGS sequence"/>
</dbReference>
<protein>
    <submittedName>
        <fullName evidence="1">Uncharacterized protein</fullName>
    </submittedName>
</protein>
<sequence>MKLSLHGTATSPDLRFRRYYLFSHRKSLKSSLPTSDFARSVIPRNMVHATQAVMVG</sequence>
<gene>
    <name evidence="1" type="ORF">SO802_018772</name>
</gene>